<gene>
    <name evidence="2" type="ORF">MEDL_18508</name>
</gene>
<dbReference type="OrthoDB" id="10067219at2759"/>
<dbReference type="SUPFAM" id="SSF47769">
    <property type="entry name" value="SAM/Pointed domain"/>
    <property type="match status" value="1"/>
</dbReference>
<evidence type="ECO:0000313" key="3">
    <source>
        <dbReference type="Proteomes" id="UP000683360"/>
    </source>
</evidence>
<dbReference type="EMBL" id="CAJPWZ010000935">
    <property type="protein sequence ID" value="CAG2204029.1"/>
    <property type="molecule type" value="Genomic_DNA"/>
</dbReference>
<dbReference type="AlphaFoldDB" id="A0A8S3RG35"/>
<dbReference type="SMART" id="SM00251">
    <property type="entry name" value="SAM_PNT"/>
    <property type="match status" value="1"/>
</dbReference>
<dbReference type="GO" id="GO:0043565">
    <property type="term" value="F:sequence-specific DNA binding"/>
    <property type="evidence" value="ECO:0007669"/>
    <property type="project" value="InterPro"/>
</dbReference>
<name>A0A8S3RG35_MYTED</name>
<reference evidence="2" key="1">
    <citation type="submission" date="2021-03" db="EMBL/GenBank/DDBJ databases">
        <authorList>
            <person name="Bekaert M."/>
        </authorList>
    </citation>
    <scope>NUCLEOTIDE SEQUENCE</scope>
</reference>
<dbReference type="PROSITE" id="PS51433">
    <property type="entry name" value="PNT"/>
    <property type="match status" value="1"/>
</dbReference>
<sequence>MTQKEKNMVIERGTKSKGIASLFPSWHTNGRVLTSDIPVTTQVLPLTPGTSQKMSQALLDSFKSFEKVQYDFAKDPALWTESHITKWLQWAIQEFHLENINMNNFRMNGQTLVKMAKKISLRWLPHLWEIFYGNIWICCRKRQPRRGHH</sequence>
<proteinExistence type="predicted"/>
<organism evidence="2 3">
    <name type="scientific">Mytilus edulis</name>
    <name type="common">Blue mussel</name>
    <dbReference type="NCBI Taxonomy" id="6550"/>
    <lineage>
        <taxon>Eukaryota</taxon>
        <taxon>Metazoa</taxon>
        <taxon>Spiralia</taxon>
        <taxon>Lophotrochozoa</taxon>
        <taxon>Mollusca</taxon>
        <taxon>Bivalvia</taxon>
        <taxon>Autobranchia</taxon>
        <taxon>Pteriomorphia</taxon>
        <taxon>Mytilida</taxon>
        <taxon>Mytiloidea</taxon>
        <taxon>Mytilidae</taxon>
        <taxon>Mytilinae</taxon>
        <taxon>Mytilus</taxon>
    </lineage>
</organism>
<evidence type="ECO:0000259" key="1">
    <source>
        <dbReference type="PROSITE" id="PS51433"/>
    </source>
</evidence>
<keyword evidence="3" id="KW-1185">Reference proteome</keyword>
<dbReference type="Proteomes" id="UP000683360">
    <property type="component" value="Unassembled WGS sequence"/>
</dbReference>
<comment type="caution">
    <text evidence="2">The sequence shown here is derived from an EMBL/GenBank/DDBJ whole genome shotgun (WGS) entry which is preliminary data.</text>
</comment>
<dbReference type="Pfam" id="PF02198">
    <property type="entry name" value="SAM_PNT"/>
    <property type="match status" value="1"/>
</dbReference>
<dbReference type="Gene3D" id="1.10.150.50">
    <property type="entry name" value="Transcription Factor, Ets-1"/>
    <property type="match status" value="1"/>
</dbReference>
<dbReference type="InterPro" id="IPR013761">
    <property type="entry name" value="SAM/pointed_sf"/>
</dbReference>
<protein>
    <recommendedName>
        <fullName evidence="1">PNT domain-containing protein</fullName>
    </recommendedName>
</protein>
<feature type="domain" description="PNT" evidence="1">
    <location>
        <begin position="58"/>
        <end position="149"/>
    </location>
</feature>
<evidence type="ECO:0000313" key="2">
    <source>
        <dbReference type="EMBL" id="CAG2204029.1"/>
    </source>
</evidence>
<dbReference type="InterPro" id="IPR003118">
    <property type="entry name" value="Pointed_dom"/>
</dbReference>
<accession>A0A8S3RG35</accession>